<dbReference type="EMBL" id="VSSQ01075308">
    <property type="protein sequence ID" value="MPN25940.1"/>
    <property type="molecule type" value="Genomic_DNA"/>
</dbReference>
<dbReference type="Pfam" id="PF04014">
    <property type="entry name" value="MazE_antitoxin"/>
    <property type="match status" value="1"/>
</dbReference>
<dbReference type="GO" id="GO:0003677">
    <property type="term" value="F:DNA binding"/>
    <property type="evidence" value="ECO:0007669"/>
    <property type="project" value="InterPro"/>
</dbReference>
<dbReference type="InterPro" id="IPR037914">
    <property type="entry name" value="SpoVT-AbrB_sf"/>
</dbReference>
<dbReference type="NCBIfam" id="TIGR01439">
    <property type="entry name" value="lp_hng_hel_AbrB"/>
    <property type="match status" value="1"/>
</dbReference>
<organism evidence="2">
    <name type="scientific">bioreactor metagenome</name>
    <dbReference type="NCBI Taxonomy" id="1076179"/>
    <lineage>
        <taxon>unclassified sequences</taxon>
        <taxon>metagenomes</taxon>
        <taxon>ecological metagenomes</taxon>
    </lineage>
</organism>
<evidence type="ECO:0000313" key="2">
    <source>
        <dbReference type="EMBL" id="MPN25940.1"/>
    </source>
</evidence>
<dbReference type="PROSITE" id="PS51740">
    <property type="entry name" value="SPOVT_ABRB"/>
    <property type="match status" value="1"/>
</dbReference>
<sequence length="79" mass="8657">MASPKGKYAWTVKVGEKGQFVIPKEAREIFNIKPGDTLIILADEKQGIAIPPPDMFAQLAKAIFPENRSSAKGGKEEEE</sequence>
<reference evidence="2" key="1">
    <citation type="submission" date="2019-08" db="EMBL/GenBank/DDBJ databases">
        <authorList>
            <person name="Kucharzyk K."/>
            <person name="Murdoch R.W."/>
            <person name="Higgins S."/>
            <person name="Loffler F."/>
        </authorList>
    </citation>
    <scope>NUCLEOTIDE SEQUENCE</scope>
</reference>
<accession>A0A645GII4</accession>
<dbReference type="AlphaFoldDB" id="A0A645GII4"/>
<evidence type="ECO:0000259" key="1">
    <source>
        <dbReference type="PROSITE" id="PS51740"/>
    </source>
</evidence>
<proteinExistence type="predicted"/>
<dbReference type="SUPFAM" id="SSF89447">
    <property type="entry name" value="AbrB/MazE/MraZ-like"/>
    <property type="match status" value="1"/>
</dbReference>
<dbReference type="SMART" id="SM00966">
    <property type="entry name" value="SpoVT_AbrB"/>
    <property type="match status" value="1"/>
</dbReference>
<dbReference type="PANTHER" id="PTHR34860">
    <property type="entry name" value="REPRESSOR-LIKE PROTEIN SSO7C3"/>
    <property type="match status" value="1"/>
</dbReference>
<gene>
    <name evidence="2" type="ORF">SDC9_173361</name>
</gene>
<comment type="caution">
    <text evidence="2">The sequence shown here is derived from an EMBL/GenBank/DDBJ whole genome shotgun (WGS) entry which is preliminary data.</text>
</comment>
<dbReference type="InterPro" id="IPR007159">
    <property type="entry name" value="SpoVT-AbrB_dom"/>
</dbReference>
<dbReference type="PANTHER" id="PTHR34860:SF6">
    <property type="entry name" value="REPRESSOR-LIKE PROTEIN SSO7C3"/>
    <property type="match status" value="1"/>
</dbReference>
<dbReference type="InterPro" id="IPR052975">
    <property type="entry name" value="Repressor-like_regulatory"/>
</dbReference>
<feature type="domain" description="SpoVT-AbrB" evidence="1">
    <location>
        <begin position="9"/>
        <end position="54"/>
    </location>
</feature>
<dbReference type="Gene3D" id="2.10.260.10">
    <property type="match status" value="1"/>
</dbReference>
<protein>
    <recommendedName>
        <fullName evidence="1">SpoVT-AbrB domain-containing protein</fullName>
    </recommendedName>
</protein>
<name>A0A645GII4_9ZZZZ</name>